<comment type="caution">
    <text evidence="1">The sequence shown here is derived from an EMBL/GenBank/DDBJ whole genome shotgun (WGS) entry which is preliminary data.</text>
</comment>
<accession>A0A931E731</accession>
<sequence>MKTIFTSSIILLLLTLVLGCKKRPEKSTGEIKVLSGIYPSVSKGLERGRTFHISTLSFSPKGLIESALEPDGSRGWHHLGKEGYWTLPVVGGITGENLAPHSYRTKQSGAPFLKGLPPGYARREELSDTLLFKKRYRRFEIRTPHSFTRYYIFKTDTLCPYEVYPGLYGKYKGRLERIDSYDKKRDVFTTFQLLHYATVSSEASRVLSLLKPRL</sequence>
<gene>
    <name evidence="1" type="ORF">IC612_04010</name>
</gene>
<dbReference type="RefSeq" id="WP_194738892.1">
    <property type="nucleotide sequence ID" value="NZ_JADKYY010000004.1"/>
</dbReference>
<evidence type="ECO:0000313" key="2">
    <source>
        <dbReference type="Proteomes" id="UP000694480"/>
    </source>
</evidence>
<evidence type="ECO:0000313" key="1">
    <source>
        <dbReference type="EMBL" id="MBF5026961.1"/>
    </source>
</evidence>
<organism evidence="1 2">
    <name type="scientific">Planobacterium oryzisoli</name>
    <dbReference type="NCBI Taxonomy" id="2771435"/>
    <lineage>
        <taxon>Bacteria</taxon>
        <taxon>Pseudomonadati</taxon>
        <taxon>Bacteroidota</taxon>
        <taxon>Flavobacteriia</taxon>
        <taxon>Flavobacteriales</taxon>
        <taxon>Weeksellaceae</taxon>
        <taxon>Chryseobacterium group</taxon>
        <taxon>Chryseobacterium</taxon>
    </lineage>
</organism>
<keyword evidence="2" id="KW-1185">Reference proteome</keyword>
<dbReference type="Proteomes" id="UP000694480">
    <property type="component" value="Unassembled WGS sequence"/>
</dbReference>
<dbReference type="AlphaFoldDB" id="A0A931E731"/>
<name>A0A931E731_9FLAO</name>
<proteinExistence type="predicted"/>
<evidence type="ECO:0008006" key="3">
    <source>
        <dbReference type="Google" id="ProtNLM"/>
    </source>
</evidence>
<reference evidence="1" key="1">
    <citation type="submission" date="2020-11" db="EMBL/GenBank/DDBJ databases">
        <title>Genome seq and assembly of Planobacterium sp.</title>
        <authorList>
            <person name="Chhetri G."/>
        </authorList>
    </citation>
    <scope>NUCLEOTIDE SEQUENCE</scope>
    <source>
        <strain evidence="1">GCR5</strain>
    </source>
</reference>
<protein>
    <recommendedName>
        <fullName evidence="3">Lipoprotein</fullName>
    </recommendedName>
</protein>
<dbReference type="PROSITE" id="PS51257">
    <property type="entry name" value="PROKAR_LIPOPROTEIN"/>
    <property type="match status" value="1"/>
</dbReference>
<dbReference type="EMBL" id="JADKYY010000004">
    <property type="protein sequence ID" value="MBF5026961.1"/>
    <property type="molecule type" value="Genomic_DNA"/>
</dbReference>